<evidence type="ECO:0000256" key="5">
    <source>
        <dbReference type="ARBA" id="ARBA00022840"/>
    </source>
</evidence>
<dbReference type="SUPFAM" id="SSF52540">
    <property type="entry name" value="P-loop containing nucleoside triphosphate hydrolases"/>
    <property type="match status" value="1"/>
</dbReference>
<keyword evidence="2" id="KW-0813">Transport</keyword>
<dbReference type="GO" id="GO:0005524">
    <property type="term" value="F:ATP binding"/>
    <property type="evidence" value="ECO:0007669"/>
    <property type="project" value="UniProtKB-KW"/>
</dbReference>
<evidence type="ECO:0000313" key="8">
    <source>
        <dbReference type="EMBL" id="SVB11007.1"/>
    </source>
</evidence>
<comment type="subcellular location">
    <subcellularLocation>
        <location evidence="1">Cell membrane</location>
        <topology evidence="1">Peripheral membrane protein</topology>
    </subcellularLocation>
</comment>
<proteinExistence type="predicted"/>
<protein>
    <recommendedName>
        <fullName evidence="7">ABC transporter domain-containing protein</fullName>
    </recommendedName>
</protein>
<dbReference type="InterPro" id="IPR027417">
    <property type="entry name" value="P-loop_NTPase"/>
</dbReference>
<dbReference type="CDD" id="cd03257">
    <property type="entry name" value="ABC_NikE_OppD_transporters"/>
    <property type="match status" value="1"/>
</dbReference>
<keyword evidence="3" id="KW-1003">Cell membrane</keyword>
<dbReference type="Pfam" id="PF00005">
    <property type="entry name" value="ABC_tran"/>
    <property type="match status" value="1"/>
</dbReference>
<dbReference type="InterPro" id="IPR003593">
    <property type="entry name" value="AAA+_ATPase"/>
</dbReference>
<accession>A0A382BCR7</accession>
<dbReference type="PROSITE" id="PS50893">
    <property type="entry name" value="ABC_TRANSPORTER_2"/>
    <property type="match status" value="1"/>
</dbReference>
<keyword evidence="5" id="KW-0067">ATP-binding</keyword>
<dbReference type="NCBIfam" id="TIGR01727">
    <property type="entry name" value="oligo_HPY"/>
    <property type="match status" value="1"/>
</dbReference>
<dbReference type="InterPro" id="IPR017871">
    <property type="entry name" value="ABC_transporter-like_CS"/>
</dbReference>
<dbReference type="GO" id="GO:0015833">
    <property type="term" value="P:peptide transport"/>
    <property type="evidence" value="ECO:0007669"/>
    <property type="project" value="InterPro"/>
</dbReference>
<keyword evidence="4" id="KW-0547">Nucleotide-binding</keyword>
<dbReference type="PANTHER" id="PTHR43297">
    <property type="entry name" value="OLIGOPEPTIDE TRANSPORT ATP-BINDING PROTEIN APPD"/>
    <property type="match status" value="1"/>
</dbReference>
<sequence>TQFHTSSGVIKAVNDVSFTVNEGEVLAIVGESGCGKSVSALSVMRLIPTPPGEITSGQIFFGGRDLLKLSNQEMQEVRGGQIGMIFQEPMTSLNPVMTIGSQIAEPLKIHKNLSKDQALDKAAELLESVGVPDARQKMDDYPHQMSGGQRQRVMIAIAMSCDPKLLIADEATTALDVTVQAQILELLIKITEESRTALVIITHNLGIVARYANRVNVMYAGRIRESGSAIDVYKNSAHPYTAGLLSSVPNLMASTDGKLASIEGEIPDLANLPRGCAFEPRCTFAQDRCRSEDPLLQEVGSEHIAACWEAEKVQGSLK</sequence>
<dbReference type="InterPro" id="IPR050388">
    <property type="entry name" value="ABC_Ni/Peptide_Import"/>
</dbReference>
<evidence type="ECO:0000256" key="3">
    <source>
        <dbReference type="ARBA" id="ARBA00022475"/>
    </source>
</evidence>
<keyword evidence="6" id="KW-0472">Membrane</keyword>
<dbReference type="PANTHER" id="PTHR43297:SF2">
    <property type="entry name" value="DIPEPTIDE TRANSPORT ATP-BINDING PROTEIN DPPD"/>
    <property type="match status" value="1"/>
</dbReference>
<dbReference type="InterPro" id="IPR003439">
    <property type="entry name" value="ABC_transporter-like_ATP-bd"/>
</dbReference>
<evidence type="ECO:0000256" key="4">
    <source>
        <dbReference type="ARBA" id="ARBA00022741"/>
    </source>
</evidence>
<dbReference type="PROSITE" id="PS00211">
    <property type="entry name" value="ABC_TRANSPORTER_1"/>
    <property type="match status" value="1"/>
</dbReference>
<dbReference type="GO" id="GO:0005886">
    <property type="term" value="C:plasma membrane"/>
    <property type="evidence" value="ECO:0007669"/>
    <property type="project" value="UniProtKB-SubCell"/>
</dbReference>
<dbReference type="FunFam" id="3.40.50.300:FF:000016">
    <property type="entry name" value="Oligopeptide ABC transporter ATP-binding component"/>
    <property type="match status" value="1"/>
</dbReference>
<dbReference type="Gene3D" id="3.40.50.300">
    <property type="entry name" value="P-loop containing nucleotide triphosphate hydrolases"/>
    <property type="match status" value="1"/>
</dbReference>
<reference evidence="8" key="1">
    <citation type="submission" date="2018-05" db="EMBL/GenBank/DDBJ databases">
        <authorList>
            <person name="Lanie J.A."/>
            <person name="Ng W.-L."/>
            <person name="Kazmierczak K.M."/>
            <person name="Andrzejewski T.M."/>
            <person name="Davidsen T.M."/>
            <person name="Wayne K.J."/>
            <person name="Tettelin H."/>
            <person name="Glass J.I."/>
            <person name="Rusch D."/>
            <person name="Podicherti R."/>
            <person name="Tsui H.-C.T."/>
            <person name="Winkler M.E."/>
        </authorList>
    </citation>
    <scope>NUCLEOTIDE SEQUENCE</scope>
</reference>
<evidence type="ECO:0000259" key="7">
    <source>
        <dbReference type="PROSITE" id="PS50893"/>
    </source>
</evidence>
<name>A0A382BCR7_9ZZZZ</name>
<dbReference type="SMART" id="SM00382">
    <property type="entry name" value="AAA"/>
    <property type="match status" value="1"/>
</dbReference>
<dbReference type="EMBL" id="UINC01029004">
    <property type="protein sequence ID" value="SVB11007.1"/>
    <property type="molecule type" value="Genomic_DNA"/>
</dbReference>
<feature type="domain" description="ABC transporter" evidence="7">
    <location>
        <begin position="1"/>
        <end position="245"/>
    </location>
</feature>
<evidence type="ECO:0000256" key="1">
    <source>
        <dbReference type="ARBA" id="ARBA00004202"/>
    </source>
</evidence>
<evidence type="ECO:0000256" key="2">
    <source>
        <dbReference type="ARBA" id="ARBA00022448"/>
    </source>
</evidence>
<dbReference type="Pfam" id="PF08352">
    <property type="entry name" value="oligo_HPY"/>
    <property type="match status" value="1"/>
</dbReference>
<gene>
    <name evidence="8" type="ORF">METZ01_LOCUS163861</name>
</gene>
<organism evidence="8">
    <name type="scientific">marine metagenome</name>
    <dbReference type="NCBI Taxonomy" id="408172"/>
    <lineage>
        <taxon>unclassified sequences</taxon>
        <taxon>metagenomes</taxon>
        <taxon>ecological metagenomes</taxon>
    </lineage>
</organism>
<feature type="non-terminal residue" evidence="8">
    <location>
        <position position="1"/>
    </location>
</feature>
<evidence type="ECO:0000256" key="6">
    <source>
        <dbReference type="ARBA" id="ARBA00023136"/>
    </source>
</evidence>
<dbReference type="GO" id="GO:0016887">
    <property type="term" value="F:ATP hydrolysis activity"/>
    <property type="evidence" value="ECO:0007669"/>
    <property type="project" value="InterPro"/>
</dbReference>
<dbReference type="AlphaFoldDB" id="A0A382BCR7"/>
<dbReference type="InterPro" id="IPR013563">
    <property type="entry name" value="Oligopep_ABC_C"/>
</dbReference>